<dbReference type="CDD" id="cd03039">
    <property type="entry name" value="GST_N_Sigma_like"/>
    <property type="match status" value="1"/>
</dbReference>
<dbReference type="InterPro" id="IPR004045">
    <property type="entry name" value="Glutathione_S-Trfase_N"/>
</dbReference>
<dbReference type="SUPFAM" id="SSF47616">
    <property type="entry name" value="GST C-terminal domain-like"/>
    <property type="match status" value="1"/>
</dbReference>
<dbReference type="SUPFAM" id="SSF52833">
    <property type="entry name" value="Thioredoxin-like"/>
    <property type="match status" value="1"/>
</dbReference>
<feature type="domain" description="GST N-terminal" evidence="5">
    <location>
        <begin position="50"/>
        <end position="129"/>
    </location>
</feature>
<evidence type="ECO:0000256" key="3">
    <source>
        <dbReference type="ARBA" id="ARBA00038317"/>
    </source>
</evidence>
<proteinExistence type="inferred from homology"/>
<dbReference type="PANTHER" id="PTHR11571">
    <property type="entry name" value="GLUTATHIONE S-TRANSFERASE"/>
    <property type="match status" value="1"/>
</dbReference>
<dbReference type="PANTHER" id="PTHR11571:SF224">
    <property type="entry name" value="HEMATOPOIETIC PROSTAGLANDIN D SYNTHASE"/>
    <property type="match status" value="1"/>
</dbReference>
<dbReference type="InterPro" id="IPR036282">
    <property type="entry name" value="Glutathione-S-Trfase_C_sf"/>
</dbReference>
<dbReference type="FunFam" id="1.20.1050.10:FF:000030">
    <property type="entry name" value="Glutathione S-transferase S1"/>
    <property type="match status" value="1"/>
</dbReference>
<dbReference type="PROSITE" id="PS50404">
    <property type="entry name" value="GST_NTER"/>
    <property type="match status" value="1"/>
</dbReference>
<name>A0A1B6C3X0_9HEMI</name>
<dbReference type="GO" id="GO:0004364">
    <property type="term" value="F:glutathione transferase activity"/>
    <property type="evidence" value="ECO:0007669"/>
    <property type="project" value="UniProtKB-EC"/>
</dbReference>
<dbReference type="EMBL" id="GEDC01029096">
    <property type="protein sequence ID" value="JAS08202.1"/>
    <property type="molecule type" value="Transcribed_RNA"/>
</dbReference>
<dbReference type="FunFam" id="3.40.30.10:FF:000035">
    <property type="entry name" value="hematopoietic prostaglandin D synthase"/>
    <property type="match status" value="1"/>
</dbReference>
<evidence type="ECO:0000256" key="4">
    <source>
        <dbReference type="ARBA" id="ARBA00047960"/>
    </source>
</evidence>
<accession>A0A1B6C3X0</accession>
<evidence type="ECO:0000256" key="1">
    <source>
        <dbReference type="ARBA" id="ARBA00012452"/>
    </source>
</evidence>
<dbReference type="Pfam" id="PF02798">
    <property type="entry name" value="GST_N"/>
    <property type="match status" value="1"/>
</dbReference>
<dbReference type="InterPro" id="IPR040079">
    <property type="entry name" value="Glutathione_S-Trfase"/>
</dbReference>
<dbReference type="CDD" id="cd03192">
    <property type="entry name" value="GST_C_Sigma_like"/>
    <property type="match status" value="1"/>
</dbReference>
<dbReference type="SFLD" id="SFLDG01205">
    <property type="entry name" value="AMPS.1"/>
    <property type="match status" value="1"/>
</dbReference>
<keyword evidence="2" id="KW-0808">Transferase</keyword>
<dbReference type="PROSITE" id="PS50405">
    <property type="entry name" value="GST_CTER"/>
    <property type="match status" value="1"/>
</dbReference>
<gene>
    <name evidence="7" type="ORF">g.3812</name>
</gene>
<reference evidence="7" key="1">
    <citation type="submission" date="2015-12" db="EMBL/GenBank/DDBJ databases">
        <title>De novo transcriptome assembly of four potential Pierce s Disease insect vectors from Arizona vineyards.</title>
        <authorList>
            <person name="Tassone E.E."/>
        </authorList>
    </citation>
    <scope>NUCLEOTIDE SEQUENCE</scope>
</reference>
<feature type="non-terminal residue" evidence="7">
    <location>
        <position position="1"/>
    </location>
</feature>
<evidence type="ECO:0000313" key="7">
    <source>
        <dbReference type="EMBL" id="JAS08202.1"/>
    </source>
</evidence>
<comment type="catalytic activity">
    <reaction evidence="4">
        <text>RX + glutathione = an S-substituted glutathione + a halide anion + H(+)</text>
        <dbReference type="Rhea" id="RHEA:16437"/>
        <dbReference type="ChEBI" id="CHEBI:15378"/>
        <dbReference type="ChEBI" id="CHEBI:16042"/>
        <dbReference type="ChEBI" id="CHEBI:17792"/>
        <dbReference type="ChEBI" id="CHEBI:57925"/>
        <dbReference type="ChEBI" id="CHEBI:90779"/>
        <dbReference type="EC" id="2.5.1.18"/>
    </reaction>
</comment>
<dbReference type="InterPro" id="IPR010987">
    <property type="entry name" value="Glutathione-S-Trfase_C-like"/>
</dbReference>
<feature type="domain" description="GST C-terminal" evidence="6">
    <location>
        <begin position="131"/>
        <end position="252"/>
    </location>
</feature>
<dbReference type="GO" id="GO:0006749">
    <property type="term" value="P:glutathione metabolic process"/>
    <property type="evidence" value="ECO:0007669"/>
    <property type="project" value="TreeGrafter"/>
</dbReference>
<dbReference type="Gene3D" id="3.40.30.10">
    <property type="entry name" value="Glutaredoxin"/>
    <property type="match status" value="1"/>
</dbReference>
<sequence length="252" mass="28240">PVCADSLEVNHHHLSGYQHIIQADTHSVSNSAYKVQANSKLRKKKNNMAPKYKLIYFPVKGLGEPIRFLLAYLGDDFEDYRFKVEDWPSIKPTTPFGKSPVLEVDGGKLKLCQSVAICRYLAKQAGLCGKDALEDLQIDIIVDVIGDLRQAIAGFHYDPDEKQKATKKATCLNETLPFYMKKLEAIAKENNGFLANGKLSWADIFFAGLVEYLGYMCGSDIVENYPNLKAIKESVFAIEKIKAYIAQRPESP</sequence>
<organism evidence="7">
    <name type="scientific">Clastoptera arizonana</name>
    <name type="common">Arizona spittle bug</name>
    <dbReference type="NCBI Taxonomy" id="38151"/>
    <lineage>
        <taxon>Eukaryota</taxon>
        <taxon>Metazoa</taxon>
        <taxon>Ecdysozoa</taxon>
        <taxon>Arthropoda</taxon>
        <taxon>Hexapoda</taxon>
        <taxon>Insecta</taxon>
        <taxon>Pterygota</taxon>
        <taxon>Neoptera</taxon>
        <taxon>Paraneoptera</taxon>
        <taxon>Hemiptera</taxon>
        <taxon>Auchenorrhyncha</taxon>
        <taxon>Cercopoidea</taxon>
        <taxon>Clastopteridae</taxon>
        <taxon>Clastoptera</taxon>
    </lineage>
</organism>
<dbReference type="Gene3D" id="1.20.1050.10">
    <property type="match status" value="1"/>
</dbReference>
<dbReference type="InterPro" id="IPR036249">
    <property type="entry name" value="Thioredoxin-like_sf"/>
</dbReference>
<dbReference type="Pfam" id="PF14497">
    <property type="entry name" value="GST_C_3"/>
    <property type="match status" value="1"/>
</dbReference>
<dbReference type="AlphaFoldDB" id="A0A1B6C3X0"/>
<dbReference type="InterPro" id="IPR050213">
    <property type="entry name" value="GST_superfamily"/>
</dbReference>
<protein>
    <recommendedName>
        <fullName evidence="1">glutathione transferase</fullName>
        <ecNumber evidence="1">2.5.1.18</ecNumber>
    </recommendedName>
</protein>
<dbReference type="GO" id="GO:0004602">
    <property type="term" value="F:glutathione peroxidase activity"/>
    <property type="evidence" value="ECO:0007669"/>
    <property type="project" value="UniProtKB-ARBA"/>
</dbReference>
<evidence type="ECO:0000259" key="6">
    <source>
        <dbReference type="PROSITE" id="PS50405"/>
    </source>
</evidence>
<evidence type="ECO:0000256" key="2">
    <source>
        <dbReference type="ARBA" id="ARBA00022679"/>
    </source>
</evidence>
<dbReference type="InterPro" id="IPR004046">
    <property type="entry name" value="GST_C"/>
</dbReference>
<dbReference type="SFLD" id="SFLDG00363">
    <property type="entry name" value="AMPS_(cytGST):_Alpha-__Mu-__Pi"/>
    <property type="match status" value="1"/>
</dbReference>
<comment type="similarity">
    <text evidence="3">Belongs to the GST superfamily. Sigma family.</text>
</comment>
<dbReference type="EC" id="2.5.1.18" evidence="1"/>
<evidence type="ECO:0000259" key="5">
    <source>
        <dbReference type="PROSITE" id="PS50404"/>
    </source>
</evidence>
<dbReference type="SFLD" id="SFLDS00019">
    <property type="entry name" value="Glutathione_Transferase_(cytos"/>
    <property type="match status" value="1"/>
</dbReference>